<gene>
    <name evidence="2" type="ORF">INR99_13370</name>
</gene>
<proteinExistence type="predicted"/>
<organism evidence="2 3">
    <name type="scientific">Chitinilyticum piscinae</name>
    <dbReference type="NCBI Taxonomy" id="2866724"/>
    <lineage>
        <taxon>Bacteria</taxon>
        <taxon>Pseudomonadati</taxon>
        <taxon>Pseudomonadota</taxon>
        <taxon>Betaproteobacteria</taxon>
        <taxon>Neisseriales</taxon>
        <taxon>Chitinibacteraceae</taxon>
        <taxon>Chitinilyticum</taxon>
    </lineage>
</organism>
<keyword evidence="1" id="KW-0812">Transmembrane</keyword>
<dbReference type="Proteomes" id="UP000604481">
    <property type="component" value="Unassembled WGS sequence"/>
</dbReference>
<protein>
    <submittedName>
        <fullName evidence="2">NfeD family protein</fullName>
    </submittedName>
</protein>
<sequence length="141" mass="15534">MSILAWWLVTALVLAGLEMATGTFYLLALSVGILPGALVAWLGGDLALQLIVAAIGCLVSLGVIRHWKSRLIPLQTQRDDDRGQRVQVESWIDATHARIHYRGTQWDAELATGESNAEPTQYYYITARNGTHFTISRGTPD</sequence>
<dbReference type="RefSeq" id="WP_194116864.1">
    <property type="nucleotide sequence ID" value="NZ_JADFUA010000009.1"/>
</dbReference>
<comment type="caution">
    <text evidence="2">The sequence shown here is derived from an EMBL/GenBank/DDBJ whole genome shotgun (WGS) entry which is preliminary data.</text>
</comment>
<keyword evidence="1" id="KW-0472">Membrane</keyword>
<evidence type="ECO:0000313" key="3">
    <source>
        <dbReference type="Proteomes" id="UP000604481"/>
    </source>
</evidence>
<keyword evidence="3" id="KW-1185">Reference proteome</keyword>
<dbReference type="AlphaFoldDB" id="A0A8J7FML5"/>
<reference evidence="2 3" key="1">
    <citation type="submission" date="2020-10" db="EMBL/GenBank/DDBJ databases">
        <title>The genome sequence of Chitinilyticum litopenaei 4Y14.</title>
        <authorList>
            <person name="Liu Y."/>
        </authorList>
    </citation>
    <scope>NUCLEOTIDE SEQUENCE [LARGE SCALE GENOMIC DNA]</scope>
    <source>
        <strain evidence="2 3">4Y14</strain>
    </source>
</reference>
<evidence type="ECO:0000256" key="1">
    <source>
        <dbReference type="SAM" id="Phobius"/>
    </source>
</evidence>
<feature type="transmembrane region" description="Helical" evidence="1">
    <location>
        <begin position="46"/>
        <end position="64"/>
    </location>
</feature>
<accession>A0A8J7FML5</accession>
<evidence type="ECO:0000313" key="2">
    <source>
        <dbReference type="EMBL" id="MBE9610335.1"/>
    </source>
</evidence>
<dbReference type="EMBL" id="JADFUA010000009">
    <property type="protein sequence ID" value="MBE9610335.1"/>
    <property type="molecule type" value="Genomic_DNA"/>
</dbReference>
<name>A0A8J7FML5_9NEIS</name>
<keyword evidence="1" id="KW-1133">Transmembrane helix</keyword>